<dbReference type="SMART" id="SM00744">
    <property type="entry name" value="RINGv"/>
    <property type="match status" value="1"/>
</dbReference>
<dbReference type="GO" id="GO:0016020">
    <property type="term" value="C:membrane"/>
    <property type="evidence" value="ECO:0007669"/>
    <property type="project" value="UniProtKB-SubCell"/>
</dbReference>
<gene>
    <name evidence="17" type="ORF">AKAME5_001435900</name>
</gene>
<keyword evidence="9 15" id="KW-1133">Transmembrane helix</keyword>
<evidence type="ECO:0000256" key="13">
    <source>
        <dbReference type="ARBA" id="ARBA00074857"/>
    </source>
</evidence>
<evidence type="ECO:0000256" key="6">
    <source>
        <dbReference type="ARBA" id="ARBA00022771"/>
    </source>
</evidence>
<dbReference type="Proteomes" id="UP001279410">
    <property type="component" value="Unassembled WGS sequence"/>
</dbReference>
<evidence type="ECO:0000256" key="15">
    <source>
        <dbReference type="SAM" id="Phobius"/>
    </source>
</evidence>
<evidence type="ECO:0000256" key="9">
    <source>
        <dbReference type="ARBA" id="ARBA00022989"/>
    </source>
</evidence>
<proteinExistence type="predicted"/>
<feature type="transmembrane region" description="Helical" evidence="15">
    <location>
        <begin position="244"/>
        <end position="267"/>
    </location>
</feature>
<evidence type="ECO:0000256" key="14">
    <source>
        <dbReference type="PROSITE-ProRule" id="PRU00175"/>
    </source>
</evidence>
<comment type="subcellular location">
    <subcellularLocation>
        <location evidence="2">Endoplasmic reticulum</location>
    </subcellularLocation>
    <subcellularLocation>
        <location evidence="3">Golgi apparatus</location>
    </subcellularLocation>
    <subcellularLocation>
        <location evidence="1">Membrane</location>
        <topology evidence="1">Single-pass membrane protein</topology>
    </subcellularLocation>
</comment>
<dbReference type="InterPro" id="IPR001841">
    <property type="entry name" value="Znf_RING"/>
</dbReference>
<dbReference type="InterPro" id="IPR013083">
    <property type="entry name" value="Znf_RING/FYVE/PHD"/>
</dbReference>
<feature type="domain" description="RING-type" evidence="16">
    <location>
        <begin position="299"/>
        <end position="340"/>
    </location>
</feature>
<keyword evidence="7" id="KW-0256">Endoplasmic reticulum</keyword>
<comment type="function">
    <text evidence="12">May induce necrosis and apoptosis. May play a role in cell viability.</text>
</comment>
<dbReference type="FunFam" id="3.30.40.10:FF:000423">
    <property type="entry name" value="Ring finger protein 122"/>
    <property type="match status" value="1"/>
</dbReference>
<dbReference type="PANTHER" id="PTHR45969">
    <property type="entry name" value="RING ZINC FINGER PROTEIN-RELATED"/>
    <property type="match status" value="1"/>
</dbReference>
<organism evidence="17 18">
    <name type="scientific">Lates japonicus</name>
    <name type="common">Japanese lates</name>
    <dbReference type="NCBI Taxonomy" id="270547"/>
    <lineage>
        <taxon>Eukaryota</taxon>
        <taxon>Metazoa</taxon>
        <taxon>Chordata</taxon>
        <taxon>Craniata</taxon>
        <taxon>Vertebrata</taxon>
        <taxon>Euteleostomi</taxon>
        <taxon>Actinopterygii</taxon>
        <taxon>Neopterygii</taxon>
        <taxon>Teleostei</taxon>
        <taxon>Neoteleostei</taxon>
        <taxon>Acanthomorphata</taxon>
        <taxon>Carangaria</taxon>
        <taxon>Carangaria incertae sedis</taxon>
        <taxon>Centropomidae</taxon>
        <taxon>Lates</taxon>
    </lineage>
</organism>
<dbReference type="GO" id="GO:0005794">
    <property type="term" value="C:Golgi apparatus"/>
    <property type="evidence" value="ECO:0007669"/>
    <property type="project" value="UniProtKB-SubCell"/>
</dbReference>
<dbReference type="Pfam" id="PF13639">
    <property type="entry name" value="zf-RING_2"/>
    <property type="match status" value="1"/>
</dbReference>
<dbReference type="GO" id="GO:0061630">
    <property type="term" value="F:ubiquitin protein ligase activity"/>
    <property type="evidence" value="ECO:0007669"/>
    <property type="project" value="TreeGrafter"/>
</dbReference>
<evidence type="ECO:0000256" key="12">
    <source>
        <dbReference type="ARBA" id="ARBA00057276"/>
    </source>
</evidence>
<dbReference type="PANTHER" id="PTHR45969:SF69">
    <property type="entry name" value="FINGER DOMAIN PROTEIN, PUTATIVE (AFU_ORTHOLOGUE AFUA_3G12190)-RELATED"/>
    <property type="match status" value="1"/>
</dbReference>
<dbReference type="GO" id="GO:0016567">
    <property type="term" value="P:protein ubiquitination"/>
    <property type="evidence" value="ECO:0007669"/>
    <property type="project" value="TreeGrafter"/>
</dbReference>
<evidence type="ECO:0000259" key="16">
    <source>
        <dbReference type="PROSITE" id="PS50089"/>
    </source>
</evidence>
<evidence type="ECO:0000256" key="11">
    <source>
        <dbReference type="ARBA" id="ARBA00023136"/>
    </source>
</evidence>
<dbReference type="AlphaFoldDB" id="A0AAD3MY99"/>
<comment type="caution">
    <text evidence="17">The sequence shown here is derived from an EMBL/GenBank/DDBJ whole genome shotgun (WGS) entry which is preliminary data.</text>
</comment>
<name>A0AAD3MY99_LATJO</name>
<keyword evidence="18" id="KW-1185">Reference proteome</keyword>
<keyword evidence="11 15" id="KW-0472">Membrane</keyword>
<keyword evidence="4 15" id="KW-0812">Transmembrane</keyword>
<evidence type="ECO:0000256" key="1">
    <source>
        <dbReference type="ARBA" id="ARBA00004167"/>
    </source>
</evidence>
<accession>A0AAD3MY99</accession>
<evidence type="ECO:0000256" key="4">
    <source>
        <dbReference type="ARBA" id="ARBA00022692"/>
    </source>
</evidence>
<keyword evidence="8" id="KW-0862">Zinc</keyword>
<evidence type="ECO:0000313" key="18">
    <source>
        <dbReference type="Proteomes" id="UP001279410"/>
    </source>
</evidence>
<dbReference type="InterPro" id="IPR011016">
    <property type="entry name" value="Znf_RING-CH"/>
</dbReference>
<keyword evidence="10" id="KW-0333">Golgi apparatus</keyword>
<evidence type="ECO:0000256" key="8">
    <source>
        <dbReference type="ARBA" id="ARBA00022833"/>
    </source>
</evidence>
<evidence type="ECO:0000256" key="7">
    <source>
        <dbReference type="ARBA" id="ARBA00022824"/>
    </source>
</evidence>
<dbReference type="SUPFAM" id="SSF57850">
    <property type="entry name" value="RING/U-box"/>
    <property type="match status" value="1"/>
</dbReference>
<dbReference type="EMBL" id="BRZM01000054">
    <property type="protein sequence ID" value="GLD62665.1"/>
    <property type="molecule type" value="Genomic_DNA"/>
</dbReference>
<dbReference type="GO" id="GO:0005783">
    <property type="term" value="C:endoplasmic reticulum"/>
    <property type="evidence" value="ECO:0007669"/>
    <property type="project" value="UniProtKB-SubCell"/>
</dbReference>
<dbReference type="Gene3D" id="3.30.40.10">
    <property type="entry name" value="Zinc/RING finger domain, C3HC4 (zinc finger)"/>
    <property type="match status" value="1"/>
</dbReference>
<evidence type="ECO:0000256" key="5">
    <source>
        <dbReference type="ARBA" id="ARBA00022723"/>
    </source>
</evidence>
<evidence type="ECO:0000313" key="17">
    <source>
        <dbReference type="EMBL" id="GLD62665.1"/>
    </source>
</evidence>
<dbReference type="PROSITE" id="PS50089">
    <property type="entry name" value="ZF_RING_2"/>
    <property type="match status" value="1"/>
</dbReference>
<dbReference type="SMART" id="SM00184">
    <property type="entry name" value="RING"/>
    <property type="match status" value="1"/>
</dbReference>
<dbReference type="GO" id="GO:0008270">
    <property type="term" value="F:zinc ion binding"/>
    <property type="evidence" value="ECO:0007669"/>
    <property type="project" value="UniProtKB-KW"/>
</dbReference>
<reference evidence="17" key="1">
    <citation type="submission" date="2022-08" db="EMBL/GenBank/DDBJ databases">
        <title>Genome sequencing of akame (Lates japonicus).</title>
        <authorList>
            <person name="Hashiguchi Y."/>
            <person name="Takahashi H."/>
        </authorList>
    </citation>
    <scope>NUCLEOTIDE SEQUENCE</scope>
    <source>
        <strain evidence="17">Kochi</strain>
    </source>
</reference>
<protein>
    <recommendedName>
        <fullName evidence="13">RING finger protein 122</fullName>
    </recommendedName>
</protein>
<evidence type="ECO:0000256" key="3">
    <source>
        <dbReference type="ARBA" id="ARBA00004555"/>
    </source>
</evidence>
<evidence type="ECO:0000256" key="2">
    <source>
        <dbReference type="ARBA" id="ARBA00004240"/>
    </source>
</evidence>
<keyword evidence="6 14" id="KW-0863">Zinc-finger</keyword>
<evidence type="ECO:0000256" key="10">
    <source>
        <dbReference type="ARBA" id="ARBA00023034"/>
    </source>
</evidence>
<dbReference type="CDD" id="cd16676">
    <property type="entry name" value="RING-H2_RNF122"/>
    <property type="match status" value="1"/>
</dbReference>
<sequence>MVDPGPLGLGFLGESSHLDQFGLWSFYKQGESFCEGELVVVWSLQLSVDQFWRRIVVWVVESSLGWMIMFQVRTVWLGVFAWGGTGVLLIGSGLRTTGFSSCVKLSIPGLGPQAGNLGPRRPRWDTFLCGLRDVVVKVHIKYYAVWRHFAYGIYGFYGHSPCRFRLRRHQDGGVVGHEDQDSELSWSGLAIWVVSWLGHVCGRSLGVMVRLEQEMGCWCTGFGLNSNPYCRMTSEVLFHLPLNIYIIILGIGLFILMLSLIFCCYLFRLRRQGAREQYGYNEVVLKGAGKKLSLLGQTCAVCLEEFRSRDELGVCPCSHAFHKKCLLKWLEIRSVCPMCNKPICRLQPDPPQAPEQPQSLLEV</sequence>
<keyword evidence="5" id="KW-0479">Metal-binding</keyword>